<protein>
    <recommendedName>
        <fullName evidence="3">tryptophan--tRNA ligase</fullName>
        <ecNumber evidence="3">6.1.1.2</ecNumber>
    </recommendedName>
    <alternativeName>
        <fullName evidence="9">Tryptophanyl-tRNA synthetase</fullName>
    </alternativeName>
</protein>
<feature type="region of interest" description="Disordered" evidence="11">
    <location>
        <begin position="421"/>
        <end position="462"/>
    </location>
</feature>
<keyword evidence="5 10" id="KW-0547">Nucleotide-binding</keyword>
<evidence type="ECO:0000256" key="1">
    <source>
        <dbReference type="ARBA" id="ARBA00004173"/>
    </source>
</evidence>
<evidence type="ECO:0000313" key="12">
    <source>
        <dbReference type="EMBL" id="KAI1617942.1"/>
    </source>
</evidence>
<evidence type="ECO:0000256" key="2">
    <source>
        <dbReference type="ARBA" id="ARBA00005594"/>
    </source>
</evidence>
<comment type="similarity">
    <text evidence="2 10">Belongs to the class-I aminoacyl-tRNA synthetase family.</text>
</comment>
<dbReference type="InterPro" id="IPR001412">
    <property type="entry name" value="aa-tRNA-synth_I_CS"/>
</dbReference>
<reference evidence="12" key="1">
    <citation type="journal article" date="2022" name="bioRxiv">
        <title>Deciphering the potential niche of two novel black yeast fungi from a biological soil crust based on their genomes, phenotypes, and melanin regulation.</title>
        <authorList>
            <consortium name="DOE Joint Genome Institute"/>
            <person name="Carr E.C."/>
            <person name="Barton Q."/>
            <person name="Grambo S."/>
            <person name="Sullivan M."/>
            <person name="Renfro C.M."/>
            <person name="Kuo A."/>
            <person name="Pangilinan J."/>
            <person name="Lipzen A."/>
            <person name="Keymanesh K."/>
            <person name="Savage E."/>
            <person name="Barry K."/>
            <person name="Grigoriev I.V."/>
            <person name="Riekhof W.R."/>
            <person name="Harris S.S."/>
        </authorList>
    </citation>
    <scope>NUCLEOTIDE SEQUENCE</scope>
    <source>
        <strain evidence="12">JF 03-4F</strain>
    </source>
</reference>
<evidence type="ECO:0000256" key="7">
    <source>
        <dbReference type="ARBA" id="ARBA00022917"/>
    </source>
</evidence>
<dbReference type="Pfam" id="PF00579">
    <property type="entry name" value="tRNA-synt_1b"/>
    <property type="match status" value="1"/>
</dbReference>
<feature type="compositionally biased region" description="Basic and acidic residues" evidence="11">
    <location>
        <begin position="23"/>
        <end position="34"/>
    </location>
</feature>
<dbReference type="CDD" id="cd00806">
    <property type="entry name" value="TrpRS_core"/>
    <property type="match status" value="1"/>
</dbReference>
<keyword evidence="13" id="KW-1185">Reference proteome</keyword>
<feature type="compositionally biased region" description="Acidic residues" evidence="11">
    <location>
        <begin position="442"/>
        <end position="453"/>
    </location>
</feature>
<evidence type="ECO:0000256" key="9">
    <source>
        <dbReference type="ARBA" id="ARBA00030268"/>
    </source>
</evidence>
<keyword evidence="8 10" id="KW-0030">Aminoacyl-tRNA synthetase</keyword>
<dbReference type="Proteomes" id="UP001203852">
    <property type="component" value="Unassembled WGS sequence"/>
</dbReference>
<keyword evidence="7 10" id="KW-0648">Protein biosynthesis</keyword>
<evidence type="ECO:0000256" key="5">
    <source>
        <dbReference type="ARBA" id="ARBA00022741"/>
    </source>
</evidence>
<dbReference type="Gene3D" id="3.40.50.620">
    <property type="entry name" value="HUPs"/>
    <property type="match status" value="1"/>
</dbReference>
<dbReference type="SUPFAM" id="SSF52374">
    <property type="entry name" value="Nucleotidylyl transferase"/>
    <property type="match status" value="1"/>
</dbReference>
<evidence type="ECO:0000256" key="4">
    <source>
        <dbReference type="ARBA" id="ARBA00022598"/>
    </source>
</evidence>
<evidence type="ECO:0000256" key="11">
    <source>
        <dbReference type="SAM" id="MobiDB-lite"/>
    </source>
</evidence>
<dbReference type="FunFam" id="1.10.240.10:FF:000002">
    <property type="entry name" value="Tryptophan--tRNA ligase"/>
    <property type="match status" value="1"/>
</dbReference>
<feature type="compositionally biased region" description="Acidic residues" evidence="11">
    <location>
        <begin position="426"/>
        <end position="435"/>
    </location>
</feature>
<dbReference type="InterPro" id="IPR050203">
    <property type="entry name" value="Trp-tRNA_synthetase"/>
</dbReference>
<comment type="subcellular location">
    <subcellularLocation>
        <location evidence="1">Mitochondrion</location>
    </subcellularLocation>
</comment>
<dbReference type="InterPro" id="IPR002306">
    <property type="entry name" value="Trp-tRNA-ligase"/>
</dbReference>
<dbReference type="AlphaFoldDB" id="A0AAN6E674"/>
<name>A0AAN6E674_9EURO</name>
<dbReference type="GO" id="GO:0005524">
    <property type="term" value="F:ATP binding"/>
    <property type="evidence" value="ECO:0007669"/>
    <property type="project" value="UniProtKB-KW"/>
</dbReference>
<dbReference type="Gene3D" id="1.10.240.10">
    <property type="entry name" value="Tyrosyl-Transfer RNA Synthetase"/>
    <property type="match status" value="1"/>
</dbReference>
<feature type="region of interest" description="Disordered" evidence="11">
    <location>
        <begin position="21"/>
        <end position="54"/>
    </location>
</feature>
<evidence type="ECO:0000256" key="8">
    <source>
        <dbReference type="ARBA" id="ARBA00023146"/>
    </source>
</evidence>
<dbReference type="EC" id="6.1.1.2" evidence="3"/>
<evidence type="ECO:0000256" key="10">
    <source>
        <dbReference type="RuleBase" id="RU363036"/>
    </source>
</evidence>
<comment type="caution">
    <text evidence="12">The sequence shown here is derived from an EMBL/GenBank/DDBJ whole genome shotgun (WGS) entry which is preliminary data.</text>
</comment>
<keyword evidence="4 10" id="KW-0436">Ligase</keyword>
<dbReference type="PROSITE" id="PS00178">
    <property type="entry name" value="AA_TRNA_LIGASE_I"/>
    <property type="match status" value="1"/>
</dbReference>
<keyword evidence="6 10" id="KW-0067">ATP-binding</keyword>
<dbReference type="InterPro" id="IPR014729">
    <property type="entry name" value="Rossmann-like_a/b/a_fold"/>
</dbReference>
<accession>A0AAN6E674</accession>
<evidence type="ECO:0000256" key="6">
    <source>
        <dbReference type="ARBA" id="ARBA00022840"/>
    </source>
</evidence>
<gene>
    <name evidence="12" type="ORF">EDD36DRAFT_425297</name>
</gene>
<dbReference type="PRINTS" id="PR01039">
    <property type="entry name" value="TRNASYNTHTRP"/>
</dbReference>
<evidence type="ECO:0000313" key="13">
    <source>
        <dbReference type="Proteomes" id="UP001203852"/>
    </source>
</evidence>
<proteinExistence type="inferred from homology"/>
<evidence type="ECO:0000256" key="3">
    <source>
        <dbReference type="ARBA" id="ARBA00013161"/>
    </source>
</evidence>
<sequence>MLSGIRRGALRSSMLGTSQCRYYSDKSLRPDQRPVEGTSGKDIQQAERTNAEPFHPFHERTRVFSGIQPTGVPHLGNYLGALRQWKLLHDNSAHPSLKGKQRPEQYFSVVDLHALTAEASGPDRFRLRKESYAALLAIGLKNTRETTLFFQSDVSYHTELMWILSTIASTGYLSRMTQWKSKLNLPDNANLDSEEATAKLKLGLFSYPVLQAADILLYQASLVPVGEDQLQHIEFARTLARGFNSHVRNSPDRGDVFRVPSATLSPAKRVMSLKRPTQKMSKSDPDPKSRILITDSYEEIHAKIRAAVTDSEPGISYDPERRPGVSNLIEILRHVTTISETPDAIAKDLQHMTMRGLKEMVADNIAECLSGIREKFLQLMDPGNKTLYEEVSIGAGKAERKAKSTMQEVRESLGLNTLTRRLDTPTIDEMEDADAESNTTDFDVDPIDPESNADDAQRREQAILEALQGISQTYAGSYRISSDRKGSSQKF</sequence>
<dbReference type="GO" id="GO:0070183">
    <property type="term" value="P:mitochondrial tryptophanyl-tRNA aminoacylation"/>
    <property type="evidence" value="ECO:0007669"/>
    <property type="project" value="TreeGrafter"/>
</dbReference>
<dbReference type="GO" id="GO:0004830">
    <property type="term" value="F:tryptophan-tRNA ligase activity"/>
    <property type="evidence" value="ECO:0007669"/>
    <property type="project" value="UniProtKB-EC"/>
</dbReference>
<organism evidence="12 13">
    <name type="scientific">Exophiala viscosa</name>
    <dbReference type="NCBI Taxonomy" id="2486360"/>
    <lineage>
        <taxon>Eukaryota</taxon>
        <taxon>Fungi</taxon>
        <taxon>Dikarya</taxon>
        <taxon>Ascomycota</taxon>
        <taxon>Pezizomycotina</taxon>
        <taxon>Eurotiomycetes</taxon>
        <taxon>Chaetothyriomycetidae</taxon>
        <taxon>Chaetothyriales</taxon>
        <taxon>Herpotrichiellaceae</taxon>
        <taxon>Exophiala</taxon>
    </lineage>
</organism>
<dbReference type="EMBL" id="MU404350">
    <property type="protein sequence ID" value="KAI1617942.1"/>
    <property type="molecule type" value="Genomic_DNA"/>
</dbReference>
<dbReference type="PANTHER" id="PTHR43766">
    <property type="entry name" value="TRYPTOPHAN--TRNA LIGASE, MITOCHONDRIAL"/>
    <property type="match status" value="1"/>
</dbReference>
<dbReference type="NCBIfam" id="TIGR00233">
    <property type="entry name" value="trpS"/>
    <property type="match status" value="1"/>
</dbReference>
<dbReference type="PANTHER" id="PTHR43766:SF1">
    <property type="entry name" value="TRYPTOPHAN--TRNA LIGASE, MITOCHONDRIAL"/>
    <property type="match status" value="1"/>
</dbReference>
<dbReference type="InterPro" id="IPR002305">
    <property type="entry name" value="aa-tRNA-synth_Ic"/>
</dbReference>
<dbReference type="GO" id="GO:0005759">
    <property type="term" value="C:mitochondrial matrix"/>
    <property type="evidence" value="ECO:0007669"/>
    <property type="project" value="TreeGrafter"/>
</dbReference>